<dbReference type="GO" id="GO:0008270">
    <property type="term" value="F:zinc ion binding"/>
    <property type="evidence" value="ECO:0007669"/>
    <property type="project" value="UniProtKB-KW"/>
</dbReference>
<dbReference type="InterPro" id="IPR051051">
    <property type="entry name" value="E3_ubiq-ligase_TRIM/RNF"/>
</dbReference>
<reference evidence="7" key="1">
    <citation type="submission" date="2021-02" db="EMBL/GenBank/DDBJ databases">
        <authorList>
            <person name="Dougan E. K."/>
            <person name="Rhodes N."/>
            <person name="Thang M."/>
            <person name="Chan C."/>
        </authorList>
    </citation>
    <scope>NUCLEOTIDE SEQUENCE</scope>
</reference>
<evidence type="ECO:0000256" key="5">
    <source>
        <dbReference type="SAM" id="MobiDB-lite"/>
    </source>
</evidence>
<keyword evidence="3" id="KW-0862">Zinc</keyword>
<feature type="compositionally biased region" description="Low complexity" evidence="5">
    <location>
        <begin position="116"/>
        <end position="131"/>
    </location>
</feature>
<evidence type="ECO:0000256" key="2">
    <source>
        <dbReference type="ARBA" id="ARBA00022771"/>
    </source>
</evidence>
<keyword evidence="8" id="KW-1185">Reference proteome</keyword>
<dbReference type="SUPFAM" id="SSF57850">
    <property type="entry name" value="RING/U-box"/>
    <property type="match status" value="1"/>
</dbReference>
<name>A0A812LYF8_9DINO</name>
<evidence type="ECO:0000256" key="4">
    <source>
        <dbReference type="PROSITE-ProRule" id="PRU00175"/>
    </source>
</evidence>
<dbReference type="EMBL" id="CAJNJA010010242">
    <property type="protein sequence ID" value="CAE7255266.1"/>
    <property type="molecule type" value="Genomic_DNA"/>
</dbReference>
<sequence>MEIPCESHLQVPCFGTLPMPSHSPASSLRGWVVPQPSLEDFGGPPDGEQLARLPRSHLMFAGASRGSAVNLPKRSEARRPLPSPLNQLPHRLRGPRRPAFFASSYTGPPAAPQGDGACASERSCSSGSSSRLFDAEVDEESHRNVLPLAASRSGRSRPGPLTQPLGDAHERARSVPLHDRNHSRMALIFYDQVSPPSAGVEEAPPGEPWAEAVAPGNREAEASEERLASGHVPLPDLSSPWQVAEELGQSGRMVPPRYLLVRLGECIPAETGAAPVHRSRLDCGPQWRDFLNFTGASSPDGVSLEEVLTCPCCLGIFRQPVALPCGHNLCRGCYVQVFSQPSSSRRCPLCRTDLPRFELRVNVALAAVSDSLRAFQAVRRPHPRPNLGDQGAQEPEEVSKE</sequence>
<dbReference type="PANTHER" id="PTHR25465:SF31">
    <property type="entry name" value="RING-TYPE DOMAIN-CONTAINING PROTEIN"/>
    <property type="match status" value="1"/>
</dbReference>
<feature type="domain" description="RING-type" evidence="6">
    <location>
        <begin position="310"/>
        <end position="351"/>
    </location>
</feature>
<evidence type="ECO:0000313" key="8">
    <source>
        <dbReference type="Proteomes" id="UP000601435"/>
    </source>
</evidence>
<dbReference type="AlphaFoldDB" id="A0A812LYF8"/>
<evidence type="ECO:0000313" key="7">
    <source>
        <dbReference type="EMBL" id="CAE7255266.1"/>
    </source>
</evidence>
<dbReference type="InterPro" id="IPR013083">
    <property type="entry name" value="Znf_RING/FYVE/PHD"/>
</dbReference>
<dbReference type="Pfam" id="PF00097">
    <property type="entry name" value="zf-C3HC4"/>
    <property type="match status" value="1"/>
</dbReference>
<keyword evidence="2 4" id="KW-0863">Zinc-finger</keyword>
<proteinExistence type="predicted"/>
<dbReference type="OrthoDB" id="654191at2759"/>
<gene>
    <name evidence="7" type="primary">TRIM31</name>
    <name evidence="7" type="ORF">SNEC2469_LOCUS5539</name>
</gene>
<comment type="caution">
    <text evidence="7">The sequence shown here is derived from an EMBL/GenBank/DDBJ whole genome shotgun (WGS) entry which is preliminary data.</text>
</comment>
<dbReference type="PANTHER" id="PTHR25465">
    <property type="entry name" value="B-BOX DOMAIN CONTAINING"/>
    <property type="match status" value="1"/>
</dbReference>
<organism evidence="7 8">
    <name type="scientific">Symbiodinium necroappetens</name>
    <dbReference type="NCBI Taxonomy" id="1628268"/>
    <lineage>
        <taxon>Eukaryota</taxon>
        <taxon>Sar</taxon>
        <taxon>Alveolata</taxon>
        <taxon>Dinophyceae</taxon>
        <taxon>Suessiales</taxon>
        <taxon>Symbiodiniaceae</taxon>
        <taxon>Symbiodinium</taxon>
    </lineage>
</organism>
<protein>
    <submittedName>
        <fullName evidence="7">TRIM31 protein</fullName>
    </submittedName>
</protein>
<keyword evidence="1" id="KW-0479">Metal-binding</keyword>
<dbReference type="InterPro" id="IPR017907">
    <property type="entry name" value="Znf_RING_CS"/>
</dbReference>
<evidence type="ECO:0000256" key="1">
    <source>
        <dbReference type="ARBA" id="ARBA00022723"/>
    </source>
</evidence>
<dbReference type="PROSITE" id="PS00518">
    <property type="entry name" value="ZF_RING_1"/>
    <property type="match status" value="1"/>
</dbReference>
<feature type="region of interest" description="Disordered" evidence="5">
    <location>
        <begin position="379"/>
        <end position="401"/>
    </location>
</feature>
<dbReference type="InterPro" id="IPR001841">
    <property type="entry name" value="Znf_RING"/>
</dbReference>
<accession>A0A812LYF8</accession>
<dbReference type="PROSITE" id="PS50089">
    <property type="entry name" value="ZF_RING_2"/>
    <property type="match status" value="1"/>
</dbReference>
<feature type="region of interest" description="Disordered" evidence="5">
    <location>
        <begin position="64"/>
        <end position="168"/>
    </location>
</feature>
<evidence type="ECO:0000259" key="6">
    <source>
        <dbReference type="PROSITE" id="PS50089"/>
    </source>
</evidence>
<dbReference type="Gene3D" id="3.30.40.10">
    <property type="entry name" value="Zinc/RING finger domain, C3HC4 (zinc finger)"/>
    <property type="match status" value="1"/>
</dbReference>
<dbReference type="InterPro" id="IPR018957">
    <property type="entry name" value="Znf_C3HC4_RING-type"/>
</dbReference>
<evidence type="ECO:0000256" key="3">
    <source>
        <dbReference type="ARBA" id="ARBA00022833"/>
    </source>
</evidence>
<dbReference type="Proteomes" id="UP000601435">
    <property type="component" value="Unassembled WGS sequence"/>
</dbReference>
<dbReference type="SMART" id="SM00184">
    <property type="entry name" value="RING"/>
    <property type="match status" value="1"/>
</dbReference>